<dbReference type="EC" id="3.1.1.97" evidence="6"/>
<evidence type="ECO:0000313" key="9">
    <source>
        <dbReference type="EMBL" id="KAH7029392.1"/>
    </source>
</evidence>
<keyword evidence="10" id="KW-1185">Reference proteome</keyword>
<keyword evidence="4" id="KW-0378">Hydrolase</keyword>
<reference evidence="9" key="1">
    <citation type="journal article" date="2021" name="Nat. Commun.">
        <title>Genetic determinants of endophytism in the Arabidopsis root mycobiome.</title>
        <authorList>
            <person name="Mesny F."/>
            <person name="Miyauchi S."/>
            <person name="Thiergart T."/>
            <person name="Pickel B."/>
            <person name="Atanasova L."/>
            <person name="Karlsson M."/>
            <person name="Huettel B."/>
            <person name="Barry K.W."/>
            <person name="Haridas S."/>
            <person name="Chen C."/>
            <person name="Bauer D."/>
            <person name="Andreopoulos W."/>
            <person name="Pangilinan J."/>
            <person name="LaButti K."/>
            <person name="Riley R."/>
            <person name="Lipzen A."/>
            <person name="Clum A."/>
            <person name="Drula E."/>
            <person name="Henrissat B."/>
            <person name="Kohler A."/>
            <person name="Grigoriev I.V."/>
            <person name="Martin F.M."/>
            <person name="Hacquard S."/>
        </authorList>
    </citation>
    <scope>NUCLEOTIDE SEQUENCE</scope>
    <source>
        <strain evidence="9">MPI-CAGE-CH-0230</strain>
    </source>
</reference>
<dbReference type="GO" id="GO:0005737">
    <property type="term" value="C:cytoplasm"/>
    <property type="evidence" value="ECO:0007669"/>
    <property type="project" value="TreeGrafter"/>
</dbReference>
<gene>
    <name evidence="9" type="ORF">B0I36DRAFT_374925</name>
</gene>
<dbReference type="Proteomes" id="UP000756346">
    <property type="component" value="Unassembled WGS sequence"/>
</dbReference>
<dbReference type="InterPro" id="IPR001680">
    <property type="entry name" value="WD40_rpt"/>
</dbReference>
<dbReference type="Pfam" id="PF00400">
    <property type="entry name" value="WD40"/>
    <property type="match status" value="1"/>
</dbReference>
<protein>
    <recommendedName>
        <fullName evidence="6">methylated diphthine methylhydrolase</fullName>
        <ecNumber evidence="6">3.1.1.97</ecNumber>
    </recommendedName>
</protein>
<comment type="caution">
    <text evidence="9">The sequence shown here is derived from an EMBL/GenBank/DDBJ whole genome shotgun (WGS) entry which is preliminary data.</text>
</comment>
<dbReference type="GeneID" id="70189867"/>
<comment type="similarity">
    <text evidence="5">Belongs to the DPH7 family.</text>
</comment>
<feature type="region of interest" description="Disordered" evidence="8">
    <location>
        <begin position="44"/>
        <end position="65"/>
    </location>
</feature>
<dbReference type="RefSeq" id="XP_046011680.1">
    <property type="nucleotide sequence ID" value="XM_046160321.1"/>
</dbReference>
<keyword evidence="3" id="KW-0677">Repeat</keyword>
<dbReference type="PANTHER" id="PTHR46042:SF1">
    <property type="entry name" value="DIPHTHINE METHYLTRANSFERASE"/>
    <property type="match status" value="1"/>
</dbReference>
<comment type="pathway">
    <text evidence="1">Protein modification; peptidyl-diphthamide biosynthesis.</text>
</comment>
<dbReference type="Gene3D" id="2.130.10.10">
    <property type="entry name" value="YVTN repeat-like/Quinoprotein amine dehydrogenase"/>
    <property type="match status" value="1"/>
</dbReference>
<evidence type="ECO:0000256" key="1">
    <source>
        <dbReference type="ARBA" id="ARBA00005156"/>
    </source>
</evidence>
<dbReference type="SMART" id="SM00320">
    <property type="entry name" value="WD40"/>
    <property type="match status" value="4"/>
</dbReference>
<dbReference type="GO" id="GO:0017183">
    <property type="term" value="P:protein histidyl modification to diphthamide"/>
    <property type="evidence" value="ECO:0007669"/>
    <property type="project" value="TreeGrafter"/>
</dbReference>
<dbReference type="PANTHER" id="PTHR46042">
    <property type="entry name" value="DIPHTHINE METHYLTRANSFERASE"/>
    <property type="match status" value="1"/>
</dbReference>
<evidence type="ECO:0000256" key="7">
    <source>
        <dbReference type="ARBA" id="ARBA00047551"/>
    </source>
</evidence>
<comment type="catalytic activity">
    <reaction evidence="7">
        <text>diphthine methyl ester-[translation elongation factor 2] + H2O = diphthine-[translation elongation factor 2] + methanol + H(+)</text>
        <dbReference type="Rhea" id="RHEA:42656"/>
        <dbReference type="Rhea" id="RHEA-COMP:10172"/>
        <dbReference type="Rhea" id="RHEA-COMP:10173"/>
        <dbReference type="ChEBI" id="CHEBI:15377"/>
        <dbReference type="ChEBI" id="CHEBI:15378"/>
        <dbReference type="ChEBI" id="CHEBI:17790"/>
        <dbReference type="ChEBI" id="CHEBI:79005"/>
        <dbReference type="ChEBI" id="CHEBI:82696"/>
        <dbReference type="EC" id="3.1.1.97"/>
    </reaction>
</comment>
<dbReference type="InterPro" id="IPR052415">
    <property type="entry name" value="Diphthine_MTase"/>
</dbReference>
<evidence type="ECO:0000256" key="6">
    <source>
        <dbReference type="ARBA" id="ARBA00039131"/>
    </source>
</evidence>
<proteinExistence type="inferred from homology"/>
<dbReference type="AlphaFoldDB" id="A0A9P8Y7C4"/>
<keyword evidence="2" id="KW-0853">WD repeat</keyword>
<evidence type="ECO:0000256" key="2">
    <source>
        <dbReference type="ARBA" id="ARBA00022574"/>
    </source>
</evidence>
<name>A0A9P8Y7C4_9PEZI</name>
<evidence type="ECO:0000256" key="5">
    <source>
        <dbReference type="ARBA" id="ARBA00038092"/>
    </source>
</evidence>
<evidence type="ECO:0000256" key="8">
    <source>
        <dbReference type="SAM" id="MobiDB-lite"/>
    </source>
</evidence>
<dbReference type="EMBL" id="JAGTJQ010000006">
    <property type="protein sequence ID" value="KAH7029392.1"/>
    <property type="molecule type" value="Genomic_DNA"/>
</dbReference>
<dbReference type="OrthoDB" id="1930760at2759"/>
<evidence type="ECO:0000313" key="10">
    <source>
        <dbReference type="Proteomes" id="UP000756346"/>
    </source>
</evidence>
<feature type="compositionally biased region" description="Basic and acidic residues" evidence="8">
    <location>
        <begin position="56"/>
        <end position="65"/>
    </location>
</feature>
<dbReference type="InterPro" id="IPR036322">
    <property type="entry name" value="WD40_repeat_dom_sf"/>
</dbReference>
<evidence type="ECO:0000256" key="4">
    <source>
        <dbReference type="ARBA" id="ARBA00022801"/>
    </source>
</evidence>
<organism evidence="9 10">
    <name type="scientific">Microdochium trichocladiopsis</name>
    <dbReference type="NCBI Taxonomy" id="1682393"/>
    <lineage>
        <taxon>Eukaryota</taxon>
        <taxon>Fungi</taxon>
        <taxon>Dikarya</taxon>
        <taxon>Ascomycota</taxon>
        <taxon>Pezizomycotina</taxon>
        <taxon>Sordariomycetes</taxon>
        <taxon>Xylariomycetidae</taxon>
        <taxon>Xylariales</taxon>
        <taxon>Microdochiaceae</taxon>
        <taxon>Microdochium</taxon>
    </lineage>
</organism>
<dbReference type="GO" id="GO:0061685">
    <property type="term" value="F:diphthine methylesterase activity"/>
    <property type="evidence" value="ECO:0007669"/>
    <property type="project" value="UniProtKB-EC"/>
</dbReference>
<accession>A0A9P8Y7C4</accession>
<dbReference type="InterPro" id="IPR015943">
    <property type="entry name" value="WD40/YVTN_repeat-like_dom_sf"/>
</dbReference>
<sequence>MAGEPEPTTSLKSLILDLPPSCIEFCPAHPSYFVVGTYNLEKDEAHSEPPAEGEDDVKGAQEVKRKQNRKGSLVVFRLGKSEVAQVQTFQYPSAILDLHFHPSQLDVCAVVSSTGALSFFRLTDSGLLEEIVSHSSLGSSEGVLFLSCAWHPVIHNLLAITTSDFQVHIFHIDSDWTAHATNDEPVALHQLEAWTSAFSPFVSGLRDGEQLQELILFSGGDDSRLLASAVAYSSPTPHADTTSVIQGLSPPRGFKGHQAGVTAILPLPLHFADESSIIVTGSYDDHIRVFRFSGHLQPPVLLAEKNLGGGVWRLKAISASVVDEEGWQAVLLASCMHAGTCVVQVCGDRSGNSQVKVLGRFKEHKSMNYGSDFSPPSAKLGKPLQVISTSFYDRLLCLWEFKI</sequence>
<evidence type="ECO:0000256" key="3">
    <source>
        <dbReference type="ARBA" id="ARBA00022737"/>
    </source>
</evidence>
<dbReference type="SUPFAM" id="SSF50978">
    <property type="entry name" value="WD40 repeat-like"/>
    <property type="match status" value="2"/>
</dbReference>